<proteinExistence type="predicted"/>
<dbReference type="OrthoDB" id="9776210at2"/>
<dbReference type="InterPro" id="IPR050638">
    <property type="entry name" value="AA-Vitamin_Transporters"/>
</dbReference>
<feature type="domain" description="EamA" evidence="6">
    <location>
        <begin position="9"/>
        <end position="135"/>
    </location>
</feature>
<feature type="transmembrane region" description="Helical" evidence="5">
    <location>
        <begin position="209"/>
        <end position="232"/>
    </location>
</feature>
<gene>
    <name evidence="7" type="ORF">BTE48_07445</name>
</gene>
<feature type="transmembrane region" description="Helical" evidence="5">
    <location>
        <begin position="146"/>
        <end position="166"/>
    </location>
</feature>
<evidence type="ECO:0000256" key="4">
    <source>
        <dbReference type="ARBA" id="ARBA00023136"/>
    </source>
</evidence>
<keyword evidence="8" id="KW-1185">Reference proteome</keyword>
<comment type="caution">
    <text evidence="7">The sequence shown here is derived from an EMBL/GenBank/DDBJ whole genome shotgun (WGS) entry which is preliminary data.</text>
</comment>
<dbReference type="AlphaFoldDB" id="A0A1T4NPP5"/>
<evidence type="ECO:0000259" key="6">
    <source>
        <dbReference type="Pfam" id="PF00892"/>
    </source>
</evidence>
<dbReference type="RefSeq" id="WP_078744823.1">
    <property type="nucleotide sequence ID" value="NZ_FUXG01000006.1"/>
</dbReference>
<dbReference type="GO" id="GO:0016020">
    <property type="term" value="C:membrane"/>
    <property type="evidence" value="ECO:0007669"/>
    <property type="project" value="UniProtKB-SubCell"/>
</dbReference>
<keyword evidence="4 5" id="KW-0472">Membrane</keyword>
<feature type="transmembrane region" description="Helical" evidence="5">
    <location>
        <begin position="268"/>
        <end position="288"/>
    </location>
</feature>
<dbReference type="EMBL" id="MTSM01000007">
    <property type="protein sequence ID" value="OPX55719.1"/>
    <property type="molecule type" value="Genomic_DNA"/>
</dbReference>
<feature type="transmembrane region" description="Helical" evidence="5">
    <location>
        <begin position="7"/>
        <end position="25"/>
    </location>
</feature>
<evidence type="ECO:0000313" key="7">
    <source>
        <dbReference type="EMBL" id="OPX55719.1"/>
    </source>
</evidence>
<keyword evidence="3 5" id="KW-1133">Transmembrane helix</keyword>
<protein>
    <recommendedName>
        <fullName evidence="6">EamA domain-containing protein</fullName>
    </recommendedName>
</protein>
<evidence type="ECO:0000256" key="1">
    <source>
        <dbReference type="ARBA" id="ARBA00004141"/>
    </source>
</evidence>
<dbReference type="Proteomes" id="UP000191418">
    <property type="component" value="Unassembled WGS sequence"/>
</dbReference>
<feature type="transmembrane region" description="Helical" evidence="5">
    <location>
        <begin position="178"/>
        <end position="203"/>
    </location>
</feature>
<dbReference type="SUPFAM" id="SSF103481">
    <property type="entry name" value="Multidrug resistance efflux transporter EmrE"/>
    <property type="match status" value="2"/>
</dbReference>
<sequence>MSVPIAYGLTVLIWSTTPLAIVISNESLPPLMAAFLRMGIAALAGLVLLRVMRLPLHWRWPQLRAYLASVVGVFGAMGATYLAAQWIPSGLISVLFGLTTIMTGALGHFFLPSGKMSVKQWLAALMGVGGLAVVFTDQLVITGQGIYGILLALFAVLLFSISNILMKHFGNNLHPLQQTVGTLICSLPLYALSILLTGTTLYWENVGSHSIAAVLYLAILGSLVGFIAYFHLIAKLPPAIVALITLITPVMALFLGSQLYGETVTAEMLIGAGIILLSLLFFMSDHFLRLWKEYSAGRKLTNLNP</sequence>
<organism evidence="7 8">
    <name type="scientific">Oceanospirillum multiglobuliferum</name>
    <dbReference type="NCBI Taxonomy" id="64969"/>
    <lineage>
        <taxon>Bacteria</taxon>
        <taxon>Pseudomonadati</taxon>
        <taxon>Pseudomonadota</taxon>
        <taxon>Gammaproteobacteria</taxon>
        <taxon>Oceanospirillales</taxon>
        <taxon>Oceanospirillaceae</taxon>
        <taxon>Oceanospirillum</taxon>
    </lineage>
</organism>
<feature type="transmembrane region" description="Helical" evidence="5">
    <location>
        <begin position="239"/>
        <end position="256"/>
    </location>
</feature>
<dbReference type="InterPro" id="IPR037185">
    <property type="entry name" value="EmrE-like"/>
</dbReference>
<evidence type="ECO:0000256" key="5">
    <source>
        <dbReference type="SAM" id="Phobius"/>
    </source>
</evidence>
<feature type="transmembrane region" description="Helical" evidence="5">
    <location>
        <begin position="63"/>
        <end position="84"/>
    </location>
</feature>
<keyword evidence="2 5" id="KW-0812">Transmembrane</keyword>
<reference evidence="7 8" key="1">
    <citation type="submission" date="2017-01" db="EMBL/GenBank/DDBJ databases">
        <title>Genome Sequencing of a Marine Spirillum, Oceanospirillum multiglobuliferum ATCC 33336, from Japan.</title>
        <authorList>
            <person name="Carney J.G."/>
            <person name="Trachtenberg A.M."/>
            <person name="Rheaume B.A."/>
            <person name="Linnane J.D."/>
            <person name="Pitts N.L."/>
            <person name="Mykles D.L."/>
            <person name="Maclea K.S."/>
        </authorList>
    </citation>
    <scope>NUCLEOTIDE SEQUENCE [LARGE SCALE GENOMIC DNA]</scope>
    <source>
        <strain evidence="7 8">ATCC 33336</strain>
    </source>
</reference>
<name>A0A1T4NPP5_9GAMM</name>
<dbReference type="PANTHER" id="PTHR32322">
    <property type="entry name" value="INNER MEMBRANE TRANSPORTER"/>
    <property type="match status" value="1"/>
</dbReference>
<dbReference type="InterPro" id="IPR000620">
    <property type="entry name" value="EamA_dom"/>
</dbReference>
<dbReference type="Pfam" id="PF00892">
    <property type="entry name" value="EamA"/>
    <property type="match status" value="2"/>
</dbReference>
<accession>A0A1T4NPP5</accession>
<feature type="transmembrane region" description="Helical" evidence="5">
    <location>
        <begin position="31"/>
        <end position="51"/>
    </location>
</feature>
<evidence type="ECO:0000256" key="2">
    <source>
        <dbReference type="ARBA" id="ARBA00022692"/>
    </source>
</evidence>
<dbReference type="PANTHER" id="PTHR32322:SF14">
    <property type="entry name" value="PROTEIN PAGO"/>
    <property type="match status" value="1"/>
</dbReference>
<evidence type="ECO:0000313" key="8">
    <source>
        <dbReference type="Proteomes" id="UP000191418"/>
    </source>
</evidence>
<feature type="transmembrane region" description="Helical" evidence="5">
    <location>
        <begin position="122"/>
        <end position="140"/>
    </location>
</feature>
<comment type="subcellular location">
    <subcellularLocation>
        <location evidence="1">Membrane</location>
        <topology evidence="1">Multi-pass membrane protein</topology>
    </subcellularLocation>
</comment>
<feature type="domain" description="EamA" evidence="6">
    <location>
        <begin position="147"/>
        <end position="282"/>
    </location>
</feature>
<feature type="transmembrane region" description="Helical" evidence="5">
    <location>
        <begin position="90"/>
        <end position="110"/>
    </location>
</feature>
<evidence type="ECO:0000256" key="3">
    <source>
        <dbReference type="ARBA" id="ARBA00022989"/>
    </source>
</evidence>